<dbReference type="InterPro" id="IPR018959">
    <property type="entry name" value="DUF1989"/>
</dbReference>
<reference evidence="2" key="1">
    <citation type="submission" date="2020-06" db="EMBL/GenBank/DDBJ databases">
        <title>REHAB project genomes.</title>
        <authorList>
            <person name="Shaw L.P."/>
        </authorList>
    </citation>
    <scope>NUCLEOTIDE SEQUENCE [LARGE SCALE GENOMIC DNA]</scope>
    <source>
        <strain evidence="2">RHBSTW-00398</strain>
    </source>
</reference>
<dbReference type="EMBL" id="CP055538">
    <property type="protein sequence ID" value="QLO13455.1"/>
    <property type="molecule type" value="Genomic_DNA"/>
</dbReference>
<gene>
    <name evidence="1" type="ORF">HV183_08360</name>
</gene>
<organism evidence="1 2">
    <name type="scientific">Citrobacter freundii</name>
    <dbReference type="NCBI Taxonomy" id="546"/>
    <lineage>
        <taxon>Bacteria</taxon>
        <taxon>Pseudomonadati</taxon>
        <taxon>Pseudomonadota</taxon>
        <taxon>Gammaproteobacteria</taxon>
        <taxon>Enterobacterales</taxon>
        <taxon>Enterobacteriaceae</taxon>
        <taxon>Citrobacter</taxon>
        <taxon>Citrobacter freundii complex</taxon>
    </lineage>
</organism>
<protein>
    <submittedName>
        <fullName evidence="1">Urea carboxylase-associated family protein</fullName>
    </submittedName>
</protein>
<evidence type="ECO:0000313" key="1">
    <source>
        <dbReference type="EMBL" id="QLO13455.1"/>
    </source>
</evidence>
<dbReference type="PANTHER" id="PTHR31527:SF0">
    <property type="entry name" value="RE64534P"/>
    <property type="match status" value="1"/>
</dbReference>
<dbReference type="Pfam" id="PF09347">
    <property type="entry name" value="DUF1989"/>
    <property type="match status" value="1"/>
</dbReference>
<dbReference type="Proteomes" id="UP000510650">
    <property type="component" value="Chromosome"/>
</dbReference>
<evidence type="ECO:0000313" key="2">
    <source>
        <dbReference type="Proteomes" id="UP000510650"/>
    </source>
</evidence>
<dbReference type="PANTHER" id="PTHR31527">
    <property type="entry name" value="RE64534P"/>
    <property type="match status" value="1"/>
</dbReference>
<accession>A0A7H9FSG2</accession>
<dbReference type="AlphaFoldDB" id="A0A7H9FSG2"/>
<sequence>MSEQIKIDIPPQDGRGFWVAKGQTFSVIDPEGQQVADLWAMSISAGEIDWLSTSQTRDITERLFPAPGESFYSEKANPLLTLVQDNSPCPHDMLFPACNPGLYERAGLYDHPNCRDNMLRALQAADISLPIVPDPVNFFQRSEPQANGKLEVLASNNPPGGNVLLLAETDLYVVVTACSVDFHPTNGGHCTGIQIIVG</sequence>
<dbReference type="OrthoDB" id="9774591at2"/>
<proteinExistence type="predicted"/>
<name>A0A7H9FSG2_CITFR</name>
<dbReference type="RefSeq" id="WP_117341739.1">
    <property type="nucleotide sequence ID" value="NZ_CP038856.1"/>
</dbReference>